<feature type="region of interest" description="Disordered" evidence="1">
    <location>
        <begin position="242"/>
        <end position="263"/>
    </location>
</feature>
<dbReference type="InterPro" id="IPR009367">
    <property type="entry name" value="Elm1-like"/>
</dbReference>
<keyword evidence="4" id="KW-1185">Reference proteome</keyword>
<feature type="chain" id="PRO_5040879639" evidence="2">
    <location>
        <begin position="27"/>
        <end position="686"/>
    </location>
</feature>
<feature type="compositionally biased region" description="Low complexity" evidence="1">
    <location>
        <begin position="242"/>
        <end position="251"/>
    </location>
</feature>
<name>A0A9W8LNK6_9FUNG</name>
<proteinExistence type="predicted"/>
<reference evidence="3" key="1">
    <citation type="submission" date="2022-07" db="EMBL/GenBank/DDBJ databases">
        <title>Phylogenomic reconstructions and comparative analyses of Kickxellomycotina fungi.</title>
        <authorList>
            <person name="Reynolds N.K."/>
            <person name="Stajich J.E."/>
            <person name="Barry K."/>
            <person name="Grigoriev I.V."/>
            <person name="Crous P."/>
            <person name="Smith M.E."/>
        </authorList>
    </citation>
    <scope>NUCLEOTIDE SEQUENCE</scope>
    <source>
        <strain evidence="3">BCRC 34489</strain>
    </source>
</reference>
<dbReference type="Pfam" id="PF06258">
    <property type="entry name" value="Mito_fiss_Elm1"/>
    <property type="match status" value="1"/>
</dbReference>
<protein>
    <submittedName>
        <fullName evidence="3">Uncharacterized protein</fullName>
    </submittedName>
</protein>
<comment type="caution">
    <text evidence="3">The sequence shown here is derived from an EMBL/GenBank/DDBJ whole genome shotgun (WGS) entry which is preliminary data.</text>
</comment>
<feature type="signal peptide" evidence="2">
    <location>
        <begin position="1"/>
        <end position="26"/>
    </location>
</feature>
<dbReference type="Proteomes" id="UP001140172">
    <property type="component" value="Unassembled WGS sequence"/>
</dbReference>
<evidence type="ECO:0000313" key="4">
    <source>
        <dbReference type="Proteomes" id="UP001140172"/>
    </source>
</evidence>
<dbReference type="OrthoDB" id="1856981at2759"/>
<feature type="region of interest" description="Disordered" evidence="1">
    <location>
        <begin position="74"/>
        <end position="141"/>
    </location>
</feature>
<keyword evidence="2" id="KW-0732">Signal</keyword>
<gene>
    <name evidence="3" type="ORF">GGI15_001480</name>
</gene>
<feature type="compositionally biased region" description="Low complexity" evidence="1">
    <location>
        <begin position="84"/>
        <end position="141"/>
    </location>
</feature>
<evidence type="ECO:0000313" key="3">
    <source>
        <dbReference type="EMBL" id="KAJ2786485.1"/>
    </source>
</evidence>
<accession>A0A9W8LNK6</accession>
<dbReference type="AlphaFoldDB" id="A0A9W8LNK6"/>
<dbReference type="EMBL" id="JANBUM010000059">
    <property type="protein sequence ID" value="KAJ2786485.1"/>
    <property type="molecule type" value="Genomic_DNA"/>
</dbReference>
<evidence type="ECO:0000256" key="2">
    <source>
        <dbReference type="SAM" id="SignalP"/>
    </source>
</evidence>
<evidence type="ECO:0000256" key="1">
    <source>
        <dbReference type="SAM" id="MobiDB-lite"/>
    </source>
</evidence>
<sequence length="686" mass="71369">MRYTTPSAKLTLAAAMLVSMPTLCHARNMHPRQLAGAITTPSSDSLAAGATDSSASVPGAAISTPAALTTPIAATPSETTDPVGANAGAAASTSTPVLTTPTPAAGAGAAATATTSKPTTPAAAGGAAAHTTSTTKGAAAGAKTSTTADTAAAGAAAAPTTTQANNVVGAAGGGGGDQVALGTPAPANVFTATMGTGGILEYDSCIEFESQCNGLCSYGIYSMNCIDGGICLCYKDDPDNTDTNSDSTNGENDGGDNAGTTTTSNAVRNLPVWGLAALSLPALGTLVLTAAVPGLSGAFVHGSRSHYRVERHSSLLPRAWVLSNGNILDDLKTTRLAQALGIPFETKQVSSSWLPSAAHRHLTSIRSMFSASPSDTLHYLKDTPSDSLPRIAIAASEESLPALLEIKQRTRDQAVAVYLGLPNTKLTDIDALVLSRLDQMRLRHLGPARANLENSISTMLPLSGATAQSRQEVAQNGSDRSIAVCIGSGLEPTGYQLLSDDIDTLADGLLQVAGSSPVRILLSSKMHRGIKSMVESRLIRKLQSSPTDPNGIIHPPVNLEVFDYSQPEQPSPETILKSASQVVVTADDVPSVSLAASLGRPVYISGEERTTRILRNYYRVLDTSNIVRRFYPKGSRYSYMLLADIEGEIDEFSAIRDHEPWAGYNAQQDLENVAAFIHERYRLLNA</sequence>
<organism evidence="3 4">
    <name type="scientific">Coemansia interrupta</name>
    <dbReference type="NCBI Taxonomy" id="1126814"/>
    <lineage>
        <taxon>Eukaryota</taxon>
        <taxon>Fungi</taxon>
        <taxon>Fungi incertae sedis</taxon>
        <taxon>Zoopagomycota</taxon>
        <taxon>Kickxellomycotina</taxon>
        <taxon>Kickxellomycetes</taxon>
        <taxon>Kickxellales</taxon>
        <taxon>Kickxellaceae</taxon>
        <taxon>Coemansia</taxon>
    </lineage>
</organism>